<name>A0A0D2LX12_9CHLO</name>
<dbReference type="STRING" id="145388.A0A0D2LX12"/>
<evidence type="ECO:0000313" key="2">
    <source>
        <dbReference type="EMBL" id="KIY95994.1"/>
    </source>
</evidence>
<protein>
    <submittedName>
        <fullName evidence="2">Uncharacterized protein</fullName>
    </submittedName>
</protein>
<dbReference type="EMBL" id="KK103211">
    <property type="protein sequence ID" value="KIY95994.1"/>
    <property type="molecule type" value="Genomic_DNA"/>
</dbReference>
<reference evidence="2 3" key="1">
    <citation type="journal article" date="2013" name="BMC Genomics">
        <title>Reconstruction of the lipid metabolism for the microalga Monoraphidium neglectum from its genome sequence reveals characteristics suitable for biofuel production.</title>
        <authorList>
            <person name="Bogen C."/>
            <person name="Al-Dilaimi A."/>
            <person name="Albersmeier A."/>
            <person name="Wichmann J."/>
            <person name="Grundmann M."/>
            <person name="Rupp O."/>
            <person name="Lauersen K.J."/>
            <person name="Blifernez-Klassen O."/>
            <person name="Kalinowski J."/>
            <person name="Goesmann A."/>
            <person name="Mussgnug J.H."/>
            <person name="Kruse O."/>
        </authorList>
    </citation>
    <scope>NUCLEOTIDE SEQUENCE [LARGE SCALE GENOMIC DNA]</scope>
    <source>
        <strain evidence="2 3">SAG 48.87</strain>
    </source>
</reference>
<organism evidence="2 3">
    <name type="scientific">Monoraphidium neglectum</name>
    <dbReference type="NCBI Taxonomy" id="145388"/>
    <lineage>
        <taxon>Eukaryota</taxon>
        <taxon>Viridiplantae</taxon>
        <taxon>Chlorophyta</taxon>
        <taxon>core chlorophytes</taxon>
        <taxon>Chlorophyceae</taxon>
        <taxon>CS clade</taxon>
        <taxon>Sphaeropleales</taxon>
        <taxon>Selenastraceae</taxon>
        <taxon>Monoraphidium</taxon>
    </lineage>
</organism>
<feature type="region of interest" description="Disordered" evidence="1">
    <location>
        <begin position="532"/>
        <end position="577"/>
    </location>
</feature>
<feature type="region of interest" description="Disordered" evidence="1">
    <location>
        <begin position="161"/>
        <end position="206"/>
    </location>
</feature>
<feature type="compositionally biased region" description="Basic and acidic residues" evidence="1">
    <location>
        <begin position="171"/>
        <end position="180"/>
    </location>
</feature>
<evidence type="ECO:0000256" key="1">
    <source>
        <dbReference type="SAM" id="MobiDB-lite"/>
    </source>
</evidence>
<dbReference type="KEGG" id="mng:MNEG_11969"/>
<feature type="compositionally biased region" description="Gly residues" evidence="1">
    <location>
        <begin position="262"/>
        <end position="280"/>
    </location>
</feature>
<dbReference type="Proteomes" id="UP000054498">
    <property type="component" value="Unassembled WGS sequence"/>
</dbReference>
<accession>A0A0D2LX12</accession>
<gene>
    <name evidence="2" type="ORF">MNEG_11969</name>
</gene>
<feature type="region of interest" description="Disordered" evidence="1">
    <location>
        <begin position="249"/>
        <end position="282"/>
    </location>
</feature>
<dbReference type="AlphaFoldDB" id="A0A0D2LX12"/>
<sequence length="688" mass="68764">MYSLKQLRARLGAAELVVGPPAAGRLAAPGHQALPLAAPPAAAAPGGSLGALVPFVGSVSSHAVVARVSPPAPRLSAAPAAPGGALRCGQPQWLGLLLAPLHGAPRRARVRLQPGRHLVLLGDPSDAAAAADLLAGGGSFQARDLVVPTAQQVLVHTLTQQHIPGGGGGSKEGRAEERQGVKRGQQRAVAAGGGGAGAEGGGGGGSGGGWDAGRWAVMERGCLDLGAAACERPLLVWLQVLVGTPLGEPATIRVQPPAGESGPEGRGGGGGGAGGAGPGSGRWRAPWAAMELHAEYFDGMWRSHSSCLEVPLRQPVTARLRAHQLPAPAARAAAPGSAAPTAGAEPPIALHLLLQADAACAVVVRDLQLSPQPGLQLHPAFPPPPAWLLPLELPAGGSAGVTFVLQRARGVAPAYGGDSCGSLTVTYTLAAGPESQAQAPALCQQLGGGISVGAASAPRTPPRRTSAGAAAARDGDCLLRLPFFLEIDAQRQQPRGRQQRPHVRIKLLGPQSARLGDAVSLTWQLTRVADAPGFSPAPATAPGQREAGGPRWPAAAGGGDGEEEDGAGDGRDGGESSDDVIWYELHFRGLGVAASASASSAAAGGSGGGRRPPDDYGGEGEGVAAAAPGARRHGSVRLGRAAGAMATVEATAVARALGPQDAPRLVLVGVPDSEQERAGDDSVFVYSS</sequence>
<evidence type="ECO:0000313" key="3">
    <source>
        <dbReference type="Proteomes" id="UP000054498"/>
    </source>
</evidence>
<feature type="compositionally biased region" description="Gly residues" evidence="1">
    <location>
        <begin position="191"/>
        <end position="206"/>
    </location>
</feature>
<feature type="region of interest" description="Disordered" evidence="1">
    <location>
        <begin position="599"/>
        <end position="631"/>
    </location>
</feature>
<proteinExistence type="predicted"/>
<dbReference type="RefSeq" id="XP_013895014.1">
    <property type="nucleotide sequence ID" value="XM_014039560.1"/>
</dbReference>
<dbReference type="GeneID" id="25729284"/>
<keyword evidence="3" id="KW-1185">Reference proteome</keyword>